<organism evidence="1 2">
    <name type="scientific">Penicillium oxalicum (strain 114-2 / CGMCC 5302)</name>
    <name type="common">Penicillium decumbens</name>
    <dbReference type="NCBI Taxonomy" id="933388"/>
    <lineage>
        <taxon>Eukaryota</taxon>
        <taxon>Fungi</taxon>
        <taxon>Dikarya</taxon>
        <taxon>Ascomycota</taxon>
        <taxon>Pezizomycotina</taxon>
        <taxon>Eurotiomycetes</taxon>
        <taxon>Eurotiomycetidae</taxon>
        <taxon>Eurotiales</taxon>
        <taxon>Aspergillaceae</taxon>
        <taxon>Penicillium</taxon>
    </lineage>
</organism>
<protein>
    <submittedName>
        <fullName evidence="1">Uncharacterized protein</fullName>
    </submittedName>
</protein>
<dbReference type="AlphaFoldDB" id="S8AME7"/>
<sequence>MLIGGLGVLWVQSRIELEAVYLLEIRAEVIDMVEQGSKCCIQERAENKVFSATIRVQSRRGLGLAQPQIVVGTFADIGKVQGTGSHPKYQHIIAEISGGST</sequence>
<dbReference type="HOGENOM" id="CLU_2292627_0_0_1"/>
<reference evidence="1 2" key="1">
    <citation type="journal article" date="2013" name="PLoS ONE">
        <title>Genomic and secretomic analyses reveal unique features of the lignocellulolytic enzyme system of Penicillium decumbens.</title>
        <authorList>
            <person name="Liu G."/>
            <person name="Zhang L."/>
            <person name="Wei X."/>
            <person name="Zou G."/>
            <person name="Qin Y."/>
            <person name="Ma L."/>
            <person name="Li J."/>
            <person name="Zheng H."/>
            <person name="Wang S."/>
            <person name="Wang C."/>
            <person name="Xun L."/>
            <person name="Zhao G.-P."/>
            <person name="Zhou Z."/>
            <person name="Qu Y."/>
        </authorList>
    </citation>
    <scope>NUCLEOTIDE SEQUENCE [LARGE SCALE GENOMIC DNA]</scope>
    <source>
        <strain evidence="2">114-2 / CGMCC 5302</strain>
    </source>
</reference>
<gene>
    <name evidence="1" type="ORF">PDE_01994</name>
</gene>
<dbReference type="EMBL" id="KB644409">
    <property type="protein sequence ID" value="EPS27053.1"/>
    <property type="molecule type" value="Genomic_DNA"/>
</dbReference>
<evidence type="ECO:0000313" key="1">
    <source>
        <dbReference type="EMBL" id="EPS27053.1"/>
    </source>
</evidence>
<dbReference type="Proteomes" id="UP000019376">
    <property type="component" value="Unassembled WGS sequence"/>
</dbReference>
<proteinExistence type="predicted"/>
<keyword evidence="2" id="KW-1185">Reference proteome</keyword>
<accession>S8AME7</accession>
<name>S8AME7_PENO1</name>
<evidence type="ECO:0000313" key="2">
    <source>
        <dbReference type="Proteomes" id="UP000019376"/>
    </source>
</evidence>